<protein>
    <recommendedName>
        <fullName evidence="3">Replication initiation protein</fullName>
    </recommendedName>
</protein>
<keyword evidence="7" id="KW-1185">Reference proteome</keyword>
<evidence type="ECO:0000313" key="7">
    <source>
        <dbReference type="Proteomes" id="UP001589740"/>
    </source>
</evidence>
<comment type="similarity">
    <text evidence="2">Belongs to the plasmid replication initiation factor family.</text>
</comment>
<comment type="function">
    <text evidence="1">This protein is probably a specific topoisomerase involved in initiating replication. This protein is specifically required and may be rate-limiting for replication of the plasmid in vivo.</text>
</comment>
<evidence type="ECO:0000256" key="2">
    <source>
        <dbReference type="ARBA" id="ARBA00008374"/>
    </source>
</evidence>
<dbReference type="Pfam" id="PF22477">
    <property type="entry name" value="RepD-like_N"/>
    <property type="match status" value="1"/>
</dbReference>
<evidence type="ECO:0000256" key="4">
    <source>
        <dbReference type="ARBA" id="ARBA00022705"/>
    </source>
</evidence>
<dbReference type="EMBL" id="JBHMAH010000042">
    <property type="protein sequence ID" value="MFB9861622.1"/>
    <property type="molecule type" value="Genomic_DNA"/>
</dbReference>
<evidence type="ECO:0000256" key="3">
    <source>
        <dbReference type="ARBA" id="ARBA00019152"/>
    </source>
</evidence>
<proteinExistence type="inferred from homology"/>
<evidence type="ECO:0000256" key="1">
    <source>
        <dbReference type="ARBA" id="ARBA00002548"/>
    </source>
</evidence>
<name>A0ABV5Z9B1_9STAP</name>
<gene>
    <name evidence="6" type="ORF">ACFFLE_11140</name>
</gene>
<accession>A0ABV5Z9B1</accession>
<evidence type="ECO:0000313" key="6">
    <source>
        <dbReference type="EMBL" id="MFB9861622.1"/>
    </source>
</evidence>
<comment type="caution">
    <text evidence="6">The sequence shown here is derived from an EMBL/GenBank/DDBJ whole genome shotgun (WGS) entry which is preliminary data.</text>
</comment>
<dbReference type="RefSeq" id="WP_380572272.1">
    <property type="nucleotide sequence ID" value="NZ_JBHMAH010000042.1"/>
</dbReference>
<sequence length="238" mass="28710">NVFDNKVYVEYNRKQAQAMGRSEIRVEFNPNELSENEKQIIQFVFLDNMRNKDFSRIDLAFDIEDNLADYYSMCDKAVKQTHFYGIDGKVETKYFGVRESDRYIRIYNKKKQLSEVKEQEISADHLWRVEFELKRSRTKTWDKCFDDIHILQPNWKTIEKSSTRAMVYMLLHEHGEWGKIDKNLKTKYRKIIKEISEVNISDDLRKILSEQHQKLSEELKNYIAISHHDKMYDFDFGH</sequence>
<reference evidence="6 7" key="1">
    <citation type="submission" date="2024-09" db="EMBL/GenBank/DDBJ databases">
        <authorList>
            <person name="Sun Q."/>
            <person name="Mori K."/>
        </authorList>
    </citation>
    <scope>NUCLEOTIDE SEQUENCE [LARGE SCALE GENOMIC DNA]</scope>
    <source>
        <strain evidence="6 7">JCM 12822</strain>
    </source>
</reference>
<keyword evidence="4" id="KW-0235">DNA replication</keyword>
<dbReference type="InterPro" id="IPR054456">
    <property type="entry name" value="RepD-like_N"/>
</dbReference>
<feature type="non-terminal residue" evidence="6">
    <location>
        <position position="1"/>
    </location>
</feature>
<dbReference type="Proteomes" id="UP001589740">
    <property type="component" value="Unassembled WGS sequence"/>
</dbReference>
<feature type="domain" description="Replication initiation protein N-terminal" evidence="5">
    <location>
        <begin position="4"/>
        <end position="47"/>
    </location>
</feature>
<evidence type="ECO:0000259" key="5">
    <source>
        <dbReference type="Pfam" id="PF22477"/>
    </source>
</evidence>
<organism evidence="6 7">
    <name type="scientific">Salinicoccus siamensis</name>
    <dbReference type="NCBI Taxonomy" id="381830"/>
    <lineage>
        <taxon>Bacteria</taxon>
        <taxon>Bacillati</taxon>
        <taxon>Bacillota</taxon>
        <taxon>Bacilli</taxon>
        <taxon>Bacillales</taxon>
        <taxon>Staphylococcaceae</taxon>
        <taxon>Salinicoccus</taxon>
    </lineage>
</organism>